<protein>
    <submittedName>
        <fullName evidence="3">VWA domain-containing protein</fullName>
    </submittedName>
</protein>
<dbReference type="RefSeq" id="WP_172177550.1">
    <property type="nucleotide sequence ID" value="NZ_CASGIA010000028.1"/>
</dbReference>
<name>A0ABX2AVX7_9BACT</name>
<dbReference type="Proteomes" id="UP001193734">
    <property type="component" value="Unassembled WGS sequence"/>
</dbReference>
<dbReference type="InterPro" id="IPR002035">
    <property type="entry name" value="VWF_A"/>
</dbReference>
<dbReference type="GeneID" id="82157711"/>
<evidence type="ECO:0000259" key="2">
    <source>
        <dbReference type="PROSITE" id="PS50234"/>
    </source>
</evidence>
<feature type="domain" description="VWFA" evidence="2">
    <location>
        <begin position="16"/>
        <end position="194"/>
    </location>
</feature>
<dbReference type="SUPFAM" id="SSF53300">
    <property type="entry name" value="vWA-like"/>
    <property type="match status" value="1"/>
</dbReference>
<evidence type="ECO:0000256" key="1">
    <source>
        <dbReference type="SAM" id="MobiDB-lite"/>
    </source>
</evidence>
<dbReference type="EMBL" id="JABKKE010000011">
    <property type="protein sequence ID" value="NPE14271.1"/>
    <property type="molecule type" value="Genomic_DNA"/>
</dbReference>
<dbReference type="Pfam" id="PF00092">
    <property type="entry name" value="VWA"/>
    <property type="match status" value="1"/>
</dbReference>
<dbReference type="SMART" id="SM00327">
    <property type="entry name" value="VWA"/>
    <property type="match status" value="1"/>
</dbReference>
<proteinExistence type="predicted"/>
<feature type="region of interest" description="Disordered" evidence="1">
    <location>
        <begin position="231"/>
        <end position="254"/>
    </location>
</feature>
<organism evidence="3 4">
    <name type="scientific">Xylanibacter rodentium</name>
    <dbReference type="NCBI Taxonomy" id="2736289"/>
    <lineage>
        <taxon>Bacteria</taxon>
        <taxon>Pseudomonadati</taxon>
        <taxon>Bacteroidota</taxon>
        <taxon>Bacteroidia</taxon>
        <taxon>Bacteroidales</taxon>
        <taxon>Prevotellaceae</taxon>
        <taxon>Xylanibacter</taxon>
    </lineage>
</organism>
<keyword evidence="4" id="KW-1185">Reference proteome</keyword>
<evidence type="ECO:0000313" key="3">
    <source>
        <dbReference type="EMBL" id="NPE14271.1"/>
    </source>
</evidence>
<accession>A0ABX2AVX7</accession>
<comment type="caution">
    <text evidence="3">The sequence shown here is derived from an EMBL/GenBank/DDBJ whole genome shotgun (WGS) entry which is preliminary data.</text>
</comment>
<dbReference type="InterPro" id="IPR036465">
    <property type="entry name" value="vWFA_dom_sf"/>
</dbReference>
<evidence type="ECO:0000313" key="4">
    <source>
        <dbReference type="Proteomes" id="UP001193734"/>
    </source>
</evidence>
<reference evidence="3 4" key="1">
    <citation type="submission" date="2020-05" db="EMBL/GenBank/DDBJ databases">
        <title>Distinct polysaccharide utilization as determinants for interspecies competition between intestinal Prevotella spp.</title>
        <authorList>
            <person name="Galvez E.J.C."/>
            <person name="Iljazovic A."/>
            <person name="Strowig T."/>
        </authorList>
    </citation>
    <scope>NUCLEOTIDE SEQUENCE [LARGE SCALE GENOMIC DNA]</scope>
    <source>
        <strain evidence="3 4">PROD</strain>
    </source>
</reference>
<dbReference type="Gene3D" id="3.40.50.410">
    <property type="entry name" value="von Willebrand factor, type A domain"/>
    <property type="match status" value="1"/>
</dbReference>
<sequence length="254" mass="27688">MSSFDKVEAAPRRVMTLIFLVDTSGSMEGEKMGQVNDTIENILPEIGEISSTNADAEIKIAVLEFSSGIEWMYPEPISAEDFTWQNLEAGGLTSMGEAFKELNTKLSQTTGFMKEAAGSFAPAIIMLSDGEPTQEYKHALEKLKANNWFKAAIKVAISIGDDGNKDILVDFTGTKEAVYTVHNREQLKKIIRFVSVTASQVASSHSSVGKEAPTTKQEEFVDKMNDADNTSDTFDGVDIGDETTNAGTDDWGTF</sequence>
<dbReference type="PROSITE" id="PS50234">
    <property type="entry name" value="VWFA"/>
    <property type="match status" value="1"/>
</dbReference>
<gene>
    <name evidence="3" type="ORF">HPS55_08010</name>
</gene>